<comment type="caution">
    <text evidence="1">The sequence shown here is derived from an EMBL/GenBank/DDBJ whole genome shotgun (WGS) entry which is preliminary data.</text>
</comment>
<protein>
    <submittedName>
        <fullName evidence="1">1 transposase</fullName>
    </submittedName>
</protein>
<dbReference type="EMBL" id="REGN01010205">
    <property type="protein sequence ID" value="RMZ99479.1"/>
    <property type="molecule type" value="Genomic_DNA"/>
</dbReference>
<name>A0A3M7PK84_BRAPC</name>
<dbReference type="AlphaFoldDB" id="A0A3M7PK84"/>
<sequence length="205" mass="23956">MGKHKSNEVRQIVIDSFKQAINILEIIGGSVSKRTVNEWIQVFRESGKMKQSFSTGRPPTANNHIIKKKVKRLLNSYSGRQISKKLDLSLRSVVNIRKDLNLKAYKKRKVPLLKPDHIKKRYRFAQWWRKNKKIEFKNHPFMFSIEKIFTVDGGLNKQNHRVYAYSREEADKKGGFYGVMKNPLSVMVWIGLTENGATEPYFVEK</sequence>
<dbReference type="PANTHER" id="PTHR46068:SF1">
    <property type="entry name" value="TRANSPOSASE IS30-LIKE HTH DOMAIN-CONTAINING PROTEIN"/>
    <property type="match status" value="1"/>
</dbReference>
<feature type="non-terminal residue" evidence="1">
    <location>
        <position position="205"/>
    </location>
</feature>
<reference evidence="1 2" key="1">
    <citation type="journal article" date="2018" name="Sci. Rep.">
        <title>Genomic signatures of local adaptation to the degree of environmental predictability in rotifers.</title>
        <authorList>
            <person name="Franch-Gras L."/>
            <person name="Hahn C."/>
            <person name="Garcia-Roger E.M."/>
            <person name="Carmona M.J."/>
            <person name="Serra M."/>
            <person name="Gomez A."/>
        </authorList>
    </citation>
    <scope>NUCLEOTIDE SEQUENCE [LARGE SCALE GENOMIC DNA]</scope>
    <source>
        <strain evidence="1">HYR1</strain>
    </source>
</reference>
<dbReference type="Gene3D" id="3.30.420.10">
    <property type="entry name" value="Ribonuclease H-like superfamily/Ribonuclease H"/>
    <property type="match status" value="1"/>
</dbReference>
<keyword evidence="2" id="KW-1185">Reference proteome</keyword>
<gene>
    <name evidence="1" type="ORF">BpHYR1_026658</name>
</gene>
<proteinExistence type="predicted"/>
<evidence type="ECO:0000313" key="2">
    <source>
        <dbReference type="Proteomes" id="UP000276133"/>
    </source>
</evidence>
<dbReference type="PANTHER" id="PTHR46068">
    <property type="entry name" value="PROTEIN CBG27172"/>
    <property type="match status" value="1"/>
</dbReference>
<organism evidence="1 2">
    <name type="scientific">Brachionus plicatilis</name>
    <name type="common">Marine rotifer</name>
    <name type="synonym">Brachionus muelleri</name>
    <dbReference type="NCBI Taxonomy" id="10195"/>
    <lineage>
        <taxon>Eukaryota</taxon>
        <taxon>Metazoa</taxon>
        <taxon>Spiralia</taxon>
        <taxon>Gnathifera</taxon>
        <taxon>Rotifera</taxon>
        <taxon>Eurotatoria</taxon>
        <taxon>Monogononta</taxon>
        <taxon>Pseudotrocha</taxon>
        <taxon>Ploima</taxon>
        <taxon>Brachionidae</taxon>
        <taxon>Brachionus</taxon>
    </lineage>
</organism>
<dbReference type="Proteomes" id="UP000276133">
    <property type="component" value="Unassembled WGS sequence"/>
</dbReference>
<dbReference type="GO" id="GO:0003676">
    <property type="term" value="F:nucleic acid binding"/>
    <property type="evidence" value="ECO:0007669"/>
    <property type="project" value="InterPro"/>
</dbReference>
<accession>A0A3M7PK84</accession>
<dbReference type="InterPro" id="IPR036397">
    <property type="entry name" value="RNaseH_sf"/>
</dbReference>
<dbReference type="OrthoDB" id="7951431at2759"/>
<evidence type="ECO:0000313" key="1">
    <source>
        <dbReference type="EMBL" id="RMZ99479.1"/>
    </source>
</evidence>